<dbReference type="EMBL" id="CWKI01000014">
    <property type="protein sequence ID" value="CTR10720.1"/>
    <property type="molecule type" value="Genomic_DNA"/>
</dbReference>
<feature type="compositionally biased region" description="Basic and acidic residues" evidence="7">
    <location>
        <begin position="1989"/>
        <end position="2006"/>
    </location>
</feature>
<dbReference type="InterPro" id="IPR041677">
    <property type="entry name" value="DNA2/NAM7_AAA_11"/>
</dbReference>
<evidence type="ECO:0000259" key="8">
    <source>
        <dbReference type="Pfam" id="PF12726"/>
    </source>
</evidence>
<feature type="domain" description="Helicase SEN1 beta-barrel" evidence="11">
    <location>
        <begin position="1258"/>
        <end position="1350"/>
    </location>
</feature>
<evidence type="ECO:0000256" key="2">
    <source>
        <dbReference type="ARBA" id="ARBA00022741"/>
    </source>
</evidence>
<keyword evidence="12" id="KW-0540">Nuclease</keyword>
<dbReference type="InterPro" id="IPR027417">
    <property type="entry name" value="P-loop_NTPase"/>
</dbReference>
<dbReference type="GO" id="GO:0001147">
    <property type="term" value="F:transcription termination site sequence-specific DNA binding"/>
    <property type="evidence" value="ECO:0007669"/>
    <property type="project" value="TreeGrafter"/>
</dbReference>
<keyword evidence="14" id="KW-1185">Reference proteome</keyword>
<reference evidence="13 15" key="2">
    <citation type="journal article" date="2018" name="Elife">
        <title>Functional genomics of lipid metabolism in the oleaginous yeast Rhodosporidium toruloides.</title>
        <authorList>
            <person name="Coradetti S.T."/>
            <person name="Pinel D."/>
            <person name="Geiselman G."/>
            <person name="Ito M."/>
            <person name="Mondo S."/>
            <person name="Reilly M.C."/>
            <person name="Cheng Y.F."/>
            <person name="Bauer S."/>
            <person name="Grigoriev I."/>
            <person name="Gladden J.M."/>
            <person name="Simmons B.A."/>
            <person name="Brem R."/>
            <person name="Arkin A.P."/>
            <person name="Skerker J.M."/>
        </authorList>
    </citation>
    <scope>NUCLEOTIDE SEQUENCE [LARGE SCALE GENOMIC DNA]</scope>
    <source>
        <strain evidence="13 15">NBRC 0880</strain>
    </source>
</reference>
<sequence length="2046" mass="225125">MPAQPAASTSRPPTALSSPTFTPPPRLVSNLAALRDPTRVSDDLWTETTEASVLWLLSLKPPGAASTSPHQPSSKGKERARVDEDGVAVDEDLVHWFCGAKGAQECWEPAIFCIRLLGMKRIGEVANWRDSFERLMDSCPACVRAYQTAKIDFRDNYLRHYKPDKSIQTFTNGVEAIEFASVMRSFAAAGFDTPPSNTPAGDSSWRPSRRARLNDVPEAAVENVLSNPRLFESDNVIEMLLSGLDSHDFRPLALPPTPSAGLLAFRLHIDHDLSALAETQIRRCTQQPDADAFRRQGLAAVMDSHLGALASRDRGEVNVPAGIHLHYTDQRNDFMGGVATCLWSLSADAIKQVLVRQPTSLAASLDVVHLVAAHLADRGDHLVSVVDCFTVLLERLGTDFWSVGDEKYEEVVLHAILDNDDFHEAFEEQAHQQAATSEAQTFDTSWLAWLPPFLASVAQSPALFTNALALITSTFLDRLQRPRFDPLVRTAALRLAVGILSDVFISNTAPTPSSATADIVAVAPRYPHAAAATKVLDLHATTIASFAFSASYATAEWASAVELARTFVGSVLKRDGKTIARAVYSLATFSQNHHERERREKKRLQALANGDAKAKKEAEPAPIPPRNVAFAKAMWDQAYASVREGDAAGIAVLVQGAAPTAQFEKLTSRSWAIKDLVRPQMKAINDALATARDPTVGVIMQLADERVDVLLDFLGRPGVVQAVIALLISPVEAVHNAVQGLVKQAFDVTTRRDVFRCLIGRWPEQSLRGLAHTLQLFQTSSRLLPEACGLAKRLVRCFSDVLDVLCDTTDGLLRDPDFVRRGRDVKLQAKLLALWKLMAEALGLLFNRTPEWANYFENDEMTEWMRDAVLFGADMLEQIRVLETIIAGQALDRFASGGSAVLDSPAQKSALAKESSTAEQMIGVLAEPLEESIAWLRLNDVDLLNQTFALVLKMVGRFTRSRIPLRETTHAKLKRMADRPAAGADQRRSTILRESQLLEIREALEDNEDAVRRRKAGAPVEVLDLSDDETPKPASRASSIASSSTGTLRVKGQVKTSLVPPQPQASKTGRTASSLASSRARPTPAIPARPRGVPWTTYSSKKAESESESSDDEDAVRGADGKKLTGLALLAKDQKPSIKKVTTGQRKIQLIGSDGRPTASASSRTRTPIGIGRSKEDLQALRAARLRSAQDLSRLHRAVLRWDPAATEDAPPNVDLLKRLPESFKTPKEYFAAFEPLLLTECWEQIRQAKLEALKEGDVIHADIAGRQSVDDFVDVFCTIQHGQLRSGTYFGDTDLVWLRQGPRQIFAKIQAVSRKREHIELTLRCHLGKDVHNAGSGLTARTKWEMVKLVNLSTVHREYAALQALEFIDLCGDVLAPRPPPSIKTDPRTIEKTMAAYKVNEPQAIAIHGALRTQGFSLIQGPPGTGKTSTIVGLVGAFVDSRPRVAAPIDVGRPTDTSQIPPVAKVLLCAPSNAAVDEVAKRLKEGVRLMDGSLYVPKVVRIGADSAIDIAVKDVFIDELVERATSGNKSTTGTNDAQSRMQNMRNEIDSLRSDRDAKKVEMDSITNNEFRRGELNLELRKIKARIFELSQMLDTEKDKAQQSRRTMDAEQRKMRLKILSEADVICSTLSGAGHDYMSQLPFDFETVIIDEAAQSIELSSLIPLKYGCTRCILVGDPLQLPPTVISGVAARGGYDRSLFVRVMQRGPQAVHLLSIQYRMHPNISAFPSAAFYQSRLTDGPEMDKKTLQPWHANALFPPYTFYHIEGQEMQGRHHSYTNPVEAATALAIYERLRRDYPSSDFDYRIGVVTPYKGQVIELKRTFRQKYGEEIVTKIAFNTVDGFQGQEKDIIILSCVRGGSADKGVGFLADTRRMNVALTRARSSIWILGDSNKLRANQYWGQLVADAETRGLFRRADVQLFRSSYSAPPVVRTALPSVPVSRSRAGAIEMSPAYSSGQNGLVAPTPPHVVNGTGSALKKRLTDAMDVDSPAKRPKMEDGEGEEQKPRVQVPRPPVQRPQVPPQQQQPLRRKAPPSLFVPKKRPPPK</sequence>
<evidence type="ECO:0000256" key="4">
    <source>
        <dbReference type="ARBA" id="ARBA00022806"/>
    </source>
</evidence>
<feature type="domain" description="DNA2/NAM7 helicase-like C-terminal" evidence="10">
    <location>
        <begin position="1695"/>
        <end position="1891"/>
    </location>
</feature>
<evidence type="ECO:0000256" key="6">
    <source>
        <dbReference type="SAM" id="Coils"/>
    </source>
</evidence>
<dbReference type="InterPro" id="IPR047187">
    <property type="entry name" value="SF1_C_Upf1"/>
</dbReference>
<feature type="region of interest" description="Disordered" evidence="7">
    <location>
        <begin position="1022"/>
        <end position="1118"/>
    </location>
</feature>
<dbReference type="GO" id="GO:0016604">
    <property type="term" value="C:nuclear body"/>
    <property type="evidence" value="ECO:0007669"/>
    <property type="project" value="TreeGrafter"/>
</dbReference>
<keyword evidence="12" id="KW-0255">Endonuclease</keyword>
<feature type="region of interest" description="Disordered" evidence="7">
    <location>
        <begin position="62"/>
        <end position="83"/>
    </location>
</feature>
<dbReference type="InterPro" id="IPR045055">
    <property type="entry name" value="DNA2/NAM7-like"/>
</dbReference>
<dbReference type="PANTHER" id="PTHR10887">
    <property type="entry name" value="DNA2/NAM7 HELICASE FAMILY"/>
    <property type="match status" value="1"/>
</dbReference>
<feature type="coiled-coil region" evidence="6">
    <location>
        <begin position="1535"/>
        <end position="1562"/>
    </location>
</feature>
<organism evidence="12 14">
    <name type="scientific">Rhodotorula toruloides</name>
    <name type="common">Yeast</name>
    <name type="synonym">Rhodosporidium toruloides</name>
    <dbReference type="NCBI Taxonomy" id="5286"/>
    <lineage>
        <taxon>Eukaryota</taxon>
        <taxon>Fungi</taxon>
        <taxon>Dikarya</taxon>
        <taxon>Basidiomycota</taxon>
        <taxon>Pucciniomycotina</taxon>
        <taxon>Microbotryomycetes</taxon>
        <taxon>Sporidiobolales</taxon>
        <taxon>Sporidiobolaceae</taxon>
        <taxon>Rhodotorula</taxon>
    </lineage>
</organism>
<feature type="compositionally biased region" description="Polar residues" evidence="7">
    <location>
        <begin position="1"/>
        <end position="20"/>
    </location>
</feature>
<dbReference type="InterPro" id="IPR056474">
    <property type="entry name" value="SEN1_barrel"/>
</dbReference>
<keyword evidence="5" id="KW-0067">ATP-binding</keyword>
<accession>A0A0K3CQG7</accession>
<evidence type="ECO:0000256" key="5">
    <source>
        <dbReference type="ARBA" id="ARBA00022840"/>
    </source>
</evidence>
<dbReference type="GO" id="GO:0006369">
    <property type="term" value="P:termination of RNA polymerase II transcription"/>
    <property type="evidence" value="ECO:0007669"/>
    <property type="project" value="TreeGrafter"/>
</dbReference>
<evidence type="ECO:0000256" key="3">
    <source>
        <dbReference type="ARBA" id="ARBA00022801"/>
    </source>
</evidence>
<dbReference type="Pfam" id="PF13086">
    <property type="entry name" value="AAA_11"/>
    <property type="match status" value="1"/>
</dbReference>
<evidence type="ECO:0000259" key="11">
    <source>
        <dbReference type="Pfam" id="PF23576"/>
    </source>
</evidence>
<dbReference type="GO" id="GO:0016787">
    <property type="term" value="F:hydrolase activity"/>
    <property type="evidence" value="ECO:0007669"/>
    <property type="project" value="UniProtKB-KW"/>
</dbReference>
<name>A0A0K3CQG7_RHOTO</name>
<dbReference type="Proteomes" id="UP000199069">
    <property type="component" value="Unassembled WGS sequence"/>
</dbReference>
<keyword evidence="3" id="KW-0378">Hydrolase</keyword>
<feature type="region of interest" description="Disordered" evidence="7">
    <location>
        <begin position="970"/>
        <end position="990"/>
    </location>
</feature>
<keyword evidence="6" id="KW-0175">Coiled coil</keyword>
<dbReference type="Pfam" id="PF12726">
    <property type="entry name" value="SEN1_N"/>
    <property type="match status" value="1"/>
</dbReference>
<feature type="region of interest" description="Disordered" evidence="7">
    <location>
        <begin position="1"/>
        <end position="28"/>
    </location>
</feature>
<reference evidence="12 14" key="1">
    <citation type="submission" date="2015-07" db="EMBL/GenBank/DDBJ databases">
        <authorList>
            <person name="Cajimat M.N.B."/>
            <person name="Milazzo M.L."/>
            <person name="Fulhorst C.F."/>
        </authorList>
    </citation>
    <scope>NUCLEOTIDE SEQUENCE [LARGE SCALE GENOMIC DNA]</scope>
    <source>
        <strain evidence="12">Single colony</strain>
    </source>
</reference>
<dbReference type="CDD" id="cd18808">
    <property type="entry name" value="SF1_C_Upf1"/>
    <property type="match status" value="1"/>
</dbReference>
<dbReference type="InterPro" id="IPR024481">
    <property type="entry name" value="Helicase_Sen1_N"/>
</dbReference>
<dbReference type="OrthoDB" id="6513042at2759"/>
<dbReference type="GO" id="GO:0004386">
    <property type="term" value="F:helicase activity"/>
    <property type="evidence" value="ECO:0007669"/>
    <property type="project" value="UniProtKB-KW"/>
</dbReference>
<dbReference type="OMA" id="TYRFFNV"/>
<dbReference type="Pfam" id="PF23576">
    <property type="entry name" value="SEN1_barrel"/>
    <property type="match status" value="1"/>
</dbReference>
<dbReference type="EMBL" id="LCTV02000014">
    <property type="protein sequence ID" value="PRQ70744.1"/>
    <property type="molecule type" value="Genomic_DNA"/>
</dbReference>
<dbReference type="GO" id="GO:0005694">
    <property type="term" value="C:chromosome"/>
    <property type="evidence" value="ECO:0007669"/>
    <property type="project" value="UniProtKB-ARBA"/>
</dbReference>
<feature type="region of interest" description="Disordered" evidence="7">
    <location>
        <begin position="1955"/>
        <end position="2046"/>
    </location>
</feature>
<feature type="domain" description="DNA2/NAM7 helicase helicase" evidence="9">
    <location>
        <begin position="1400"/>
        <end position="1687"/>
    </location>
</feature>
<evidence type="ECO:0000313" key="14">
    <source>
        <dbReference type="Proteomes" id="UP000199069"/>
    </source>
</evidence>
<feature type="region of interest" description="Disordered" evidence="7">
    <location>
        <begin position="1152"/>
        <end position="1174"/>
    </location>
</feature>
<dbReference type="PANTHER" id="PTHR10887:SF495">
    <property type="entry name" value="HELICASE SENATAXIN ISOFORM X1-RELATED"/>
    <property type="match status" value="1"/>
</dbReference>
<dbReference type="SUPFAM" id="SSF52540">
    <property type="entry name" value="P-loop containing nucleoside triphosphate hydrolases"/>
    <property type="match status" value="1"/>
</dbReference>
<protein>
    <submittedName>
        <fullName evidence="12">BY PROTMAP: gi|472585646|gb|EMS23197.1| tRNA-splicing endonuclease [Rhodosporidium toruloides NP11] gi|647400666|emb|CDR46333.1| RHTO0S12e03224g1_1 [Rhodosporidium toruloides]</fullName>
    </submittedName>
    <submittedName>
        <fullName evidence="13">SEN1 N terminal-domain containing protein</fullName>
    </submittedName>
</protein>
<dbReference type="GO" id="GO:0004519">
    <property type="term" value="F:endonuclease activity"/>
    <property type="evidence" value="ECO:0007669"/>
    <property type="project" value="UniProtKB-KW"/>
</dbReference>
<evidence type="ECO:0000313" key="15">
    <source>
        <dbReference type="Proteomes" id="UP000239560"/>
    </source>
</evidence>
<dbReference type="FunFam" id="3.40.50.300:FF:000326">
    <property type="entry name" value="P-loop containing nucleoside triphosphate hydrolase"/>
    <property type="match status" value="1"/>
</dbReference>
<feature type="compositionally biased region" description="Pro residues" evidence="7">
    <location>
        <begin position="2011"/>
        <end position="2021"/>
    </location>
</feature>
<feature type="domain" description="Helicase Sen1 N-terminal" evidence="8">
    <location>
        <begin position="128"/>
        <end position="948"/>
    </location>
</feature>
<dbReference type="InterPro" id="IPR041679">
    <property type="entry name" value="DNA2/NAM7-like_C"/>
</dbReference>
<gene>
    <name evidence="12" type="primary">FGENESH: predicted gene_14.131</name>
    <name evidence="13" type="ORF">AAT19DRAFT_10901</name>
    <name evidence="12" type="ORF">BN2166_0065810</name>
</gene>
<feature type="compositionally biased region" description="Polar residues" evidence="7">
    <location>
        <begin position="65"/>
        <end position="74"/>
    </location>
</feature>
<dbReference type="Gene3D" id="3.40.50.300">
    <property type="entry name" value="P-loop containing nucleotide triphosphate hydrolases"/>
    <property type="match status" value="2"/>
</dbReference>
<keyword evidence="4" id="KW-0347">Helicase</keyword>
<dbReference type="GO" id="GO:0005524">
    <property type="term" value="F:ATP binding"/>
    <property type="evidence" value="ECO:0007669"/>
    <property type="project" value="UniProtKB-KW"/>
</dbReference>
<evidence type="ECO:0000256" key="7">
    <source>
        <dbReference type="SAM" id="MobiDB-lite"/>
    </source>
</evidence>
<feature type="compositionally biased region" description="Low complexity" evidence="7">
    <location>
        <begin position="1034"/>
        <end position="1044"/>
    </location>
</feature>
<evidence type="ECO:0000313" key="12">
    <source>
        <dbReference type="EMBL" id="CTR10720.1"/>
    </source>
</evidence>
<comment type="similarity">
    <text evidence="1">Belongs to the DNA2/NAM7 helicase family.</text>
</comment>
<dbReference type="STRING" id="5286.A0A0K3CQG7"/>
<feature type="compositionally biased region" description="Low complexity" evidence="7">
    <location>
        <begin position="1070"/>
        <end position="1091"/>
    </location>
</feature>
<keyword evidence="2" id="KW-0547">Nucleotide-binding</keyword>
<evidence type="ECO:0000259" key="9">
    <source>
        <dbReference type="Pfam" id="PF13086"/>
    </source>
</evidence>
<dbReference type="CDD" id="cd18042">
    <property type="entry name" value="DEXXQc_SETX"/>
    <property type="match status" value="1"/>
</dbReference>
<dbReference type="Pfam" id="PF13087">
    <property type="entry name" value="AAA_12"/>
    <property type="match status" value="1"/>
</dbReference>
<evidence type="ECO:0000256" key="1">
    <source>
        <dbReference type="ARBA" id="ARBA00007913"/>
    </source>
</evidence>
<dbReference type="Proteomes" id="UP000239560">
    <property type="component" value="Unassembled WGS sequence"/>
</dbReference>
<evidence type="ECO:0000313" key="13">
    <source>
        <dbReference type="EMBL" id="PRQ70744.1"/>
    </source>
</evidence>
<proteinExistence type="inferred from homology"/>
<evidence type="ECO:0000259" key="10">
    <source>
        <dbReference type="Pfam" id="PF13087"/>
    </source>
</evidence>